<dbReference type="GeneID" id="63685248"/>
<evidence type="ECO:0000256" key="3">
    <source>
        <dbReference type="ARBA" id="ARBA00022777"/>
    </source>
</evidence>
<gene>
    <name evidence="7" type="ORF">DACRYDRAFT_116349</name>
</gene>
<dbReference type="OMA" id="LEPHESF"/>
<feature type="compositionally biased region" description="Acidic residues" evidence="5">
    <location>
        <begin position="154"/>
        <end position="167"/>
    </location>
</feature>
<dbReference type="PANTHER" id="PTHR44329">
    <property type="entry name" value="SERINE/THREONINE-PROTEIN KINASE TNNI3K-RELATED"/>
    <property type="match status" value="1"/>
</dbReference>
<evidence type="ECO:0000313" key="8">
    <source>
        <dbReference type="Proteomes" id="UP000030653"/>
    </source>
</evidence>
<dbReference type="PANTHER" id="PTHR44329:SF288">
    <property type="entry name" value="MITOGEN-ACTIVATED PROTEIN KINASE KINASE KINASE 20"/>
    <property type="match status" value="1"/>
</dbReference>
<protein>
    <submittedName>
        <fullName evidence="7">Kinase-like protein</fullName>
    </submittedName>
</protein>
<dbReference type="SUPFAM" id="SSF56112">
    <property type="entry name" value="Protein kinase-like (PK-like)"/>
    <property type="match status" value="2"/>
</dbReference>
<dbReference type="InterPro" id="IPR051681">
    <property type="entry name" value="Ser/Thr_Kinases-Pseudokinases"/>
</dbReference>
<dbReference type="GO" id="GO:0005524">
    <property type="term" value="F:ATP binding"/>
    <property type="evidence" value="ECO:0007669"/>
    <property type="project" value="InterPro"/>
</dbReference>
<dbReference type="GO" id="GO:0004674">
    <property type="term" value="F:protein serine/threonine kinase activity"/>
    <property type="evidence" value="ECO:0007669"/>
    <property type="project" value="TreeGrafter"/>
</dbReference>
<accession>M5G179</accession>
<dbReference type="InterPro" id="IPR001245">
    <property type="entry name" value="Ser-Thr/Tyr_kinase_cat_dom"/>
</dbReference>
<name>M5G179_DACPD</name>
<dbReference type="RefSeq" id="XP_040628832.1">
    <property type="nucleotide sequence ID" value="XM_040770186.1"/>
</dbReference>
<feature type="domain" description="Protein kinase" evidence="6">
    <location>
        <begin position="187"/>
        <end position="467"/>
    </location>
</feature>
<evidence type="ECO:0000256" key="2">
    <source>
        <dbReference type="ARBA" id="ARBA00022741"/>
    </source>
</evidence>
<dbReference type="InterPro" id="IPR011009">
    <property type="entry name" value="Kinase-like_dom_sf"/>
</dbReference>
<evidence type="ECO:0000313" key="7">
    <source>
        <dbReference type="EMBL" id="EJU01935.1"/>
    </source>
</evidence>
<feature type="region of interest" description="Disordered" evidence="5">
    <location>
        <begin position="129"/>
        <end position="170"/>
    </location>
</feature>
<dbReference type="EMBL" id="JH795863">
    <property type="protein sequence ID" value="EJU01935.1"/>
    <property type="molecule type" value="Genomic_DNA"/>
</dbReference>
<keyword evidence="3 7" id="KW-0418">Kinase</keyword>
<keyword evidence="8" id="KW-1185">Reference proteome</keyword>
<organism evidence="7 8">
    <name type="scientific">Dacryopinax primogenitus (strain DJM 731)</name>
    <name type="common">Brown rot fungus</name>
    <dbReference type="NCBI Taxonomy" id="1858805"/>
    <lineage>
        <taxon>Eukaryota</taxon>
        <taxon>Fungi</taxon>
        <taxon>Dikarya</taxon>
        <taxon>Basidiomycota</taxon>
        <taxon>Agaricomycotina</taxon>
        <taxon>Dacrymycetes</taxon>
        <taxon>Dacrymycetales</taxon>
        <taxon>Dacrymycetaceae</taxon>
        <taxon>Dacryopinax</taxon>
    </lineage>
</organism>
<keyword evidence="4" id="KW-0067">ATP-binding</keyword>
<dbReference type="Proteomes" id="UP000030653">
    <property type="component" value="Unassembled WGS sequence"/>
</dbReference>
<proteinExistence type="predicted"/>
<dbReference type="AlphaFoldDB" id="M5G179"/>
<evidence type="ECO:0000256" key="5">
    <source>
        <dbReference type="SAM" id="MobiDB-lite"/>
    </source>
</evidence>
<dbReference type="Gene3D" id="1.10.510.10">
    <property type="entry name" value="Transferase(Phosphotransferase) domain 1"/>
    <property type="match status" value="2"/>
</dbReference>
<dbReference type="InterPro" id="IPR000719">
    <property type="entry name" value="Prot_kinase_dom"/>
</dbReference>
<dbReference type="PROSITE" id="PS50011">
    <property type="entry name" value="PROTEIN_KINASE_DOM"/>
    <property type="match status" value="2"/>
</dbReference>
<feature type="domain" description="Protein kinase" evidence="6">
    <location>
        <begin position="1"/>
        <end position="126"/>
    </location>
</feature>
<reference evidence="7 8" key="1">
    <citation type="journal article" date="2012" name="Science">
        <title>The Paleozoic origin of enzymatic lignin decomposition reconstructed from 31 fungal genomes.</title>
        <authorList>
            <person name="Floudas D."/>
            <person name="Binder M."/>
            <person name="Riley R."/>
            <person name="Barry K."/>
            <person name="Blanchette R.A."/>
            <person name="Henrissat B."/>
            <person name="Martinez A.T."/>
            <person name="Otillar R."/>
            <person name="Spatafora J.W."/>
            <person name="Yadav J.S."/>
            <person name="Aerts A."/>
            <person name="Benoit I."/>
            <person name="Boyd A."/>
            <person name="Carlson A."/>
            <person name="Copeland A."/>
            <person name="Coutinho P.M."/>
            <person name="de Vries R.P."/>
            <person name="Ferreira P."/>
            <person name="Findley K."/>
            <person name="Foster B."/>
            <person name="Gaskell J."/>
            <person name="Glotzer D."/>
            <person name="Gorecki P."/>
            <person name="Heitman J."/>
            <person name="Hesse C."/>
            <person name="Hori C."/>
            <person name="Igarashi K."/>
            <person name="Jurgens J.A."/>
            <person name="Kallen N."/>
            <person name="Kersten P."/>
            <person name="Kohler A."/>
            <person name="Kuees U."/>
            <person name="Kumar T.K.A."/>
            <person name="Kuo A."/>
            <person name="LaButti K."/>
            <person name="Larrondo L.F."/>
            <person name="Lindquist E."/>
            <person name="Ling A."/>
            <person name="Lombard V."/>
            <person name="Lucas S."/>
            <person name="Lundell T."/>
            <person name="Martin R."/>
            <person name="McLaughlin D.J."/>
            <person name="Morgenstern I."/>
            <person name="Morin E."/>
            <person name="Murat C."/>
            <person name="Nagy L.G."/>
            <person name="Nolan M."/>
            <person name="Ohm R.A."/>
            <person name="Patyshakuliyeva A."/>
            <person name="Rokas A."/>
            <person name="Ruiz-Duenas F.J."/>
            <person name="Sabat G."/>
            <person name="Salamov A."/>
            <person name="Samejima M."/>
            <person name="Schmutz J."/>
            <person name="Slot J.C."/>
            <person name="St John F."/>
            <person name="Stenlid J."/>
            <person name="Sun H."/>
            <person name="Sun S."/>
            <person name="Syed K."/>
            <person name="Tsang A."/>
            <person name="Wiebenga A."/>
            <person name="Young D."/>
            <person name="Pisabarro A."/>
            <person name="Eastwood D.C."/>
            <person name="Martin F."/>
            <person name="Cullen D."/>
            <person name="Grigoriev I.V."/>
            <person name="Hibbett D.S."/>
        </authorList>
    </citation>
    <scope>NUCLEOTIDE SEQUENCE [LARGE SCALE GENOMIC DNA]</scope>
    <source>
        <strain evidence="7 8">DJM-731 SS1</strain>
    </source>
</reference>
<evidence type="ECO:0000256" key="1">
    <source>
        <dbReference type="ARBA" id="ARBA00022679"/>
    </source>
</evidence>
<keyword evidence="1" id="KW-0808">Transferase</keyword>
<evidence type="ECO:0000256" key="4">
    <source>
        <dbReference type="ARBA" id="ARBA00022840"/>
    </source>
</evidence>
<dbReference type="STRING" id="1858805.M5G179"/>
<dbReference type="HOGENOM" id="CLU_546310_0_0_1"/>
<dbReference type="Pfam" id="PF07714">
    <property type="entry name" value="PK_Tyr_Ser-Thr"/>
    <property type="match status" value="2"/>
</dbReference>
<feature type="compositionally biased region" description="Polar residues" evidence="5">
    <location>
        <begin position="141"/>
        <end position="153"/>
    </location>
</feature>
<sequence length="499" mass="56225">MNELREDQITTSLLNINPRWAAPERLFPYKYNLEPHESFTKASDMYSLAMTIYEMMSDTIPFKTQPALMIANVVIEGGRPEHPGPAAVARGLVDPLWSFVEQAWNQRPELRPPIQALLNLLESPVLQAQAPAAQQGERSGHASSDTLEIPTTSDDLENDEEEEEEEGDTRTFVHWAQTLGTPILNIEPQEILVVIAGFADVSQGRLAGERTLVAIKPHRPAPEERYRGGVDPSIKRTSREAIVWHSLTPHPNILPLLGICLEANNNVALISPWMRQGHLRMYATAHPNRDYTPFVEDIKCGLAHIHSLNVVHGALIANNVFVDDNDRAVIASFAVATAGWEETEEEGDYDYAGYLPWMAPERLDPKAFGVRGRSPHPTREWDMYSLGMTIYEIMSLRTPFDPLTRAAIPLVVLQGRRPPYPSQAAVRRGLNLDLWKFIQRCWAQSPDERPTYQDLLATLPFDRRPVIPIRRHEPQVAEVAPQLAPLDIPDLHSWGKLTF</sequence>
<evidence type="ECO:0000259" key="6">
    <source>
        <dbReference type="PROSITE" id="PS50011"/>
    </source>
</evidence>
<dbReference type="OrthoDB" id="4062651at2759"/>
<keyword evidence="2" id="KW-0547">Nucleotide-binding</keyword>